<organism evidence="1 2">
    <name type="scientific">Siculibacillus lacustris</name>
    <dbReference type="NCBI Taxonomy" id="1549641"/>
    <lineage>
        <taxon>Bacteria</taxon>
        <taxon>Pseudomonadati</taxon>
        <taxon>Pseudomonadota</taxon>
        <taxon>Alphaproteobacteria</taxon>
        <taxon>Hyphomicrobiales</taxon>
        <taxon>Ancalomicrobiaceae</taxon>
        <taxon>Siculibacillus</taxon>
    </lineage>
</organism>
<proteinExistence type="predicted"/>
<keyword evidence="2" id="KW-1185">Reference proteome</keyword>
<comment type="caution">
    <text evidence="1">The sequence shown here is derived from an EMBL/GenBank/DDBJ whole genome shotgun (WGS) entry which is preliminary data.</text>
</comment>
<accession>A0A4Q9VML9</accession>
<dbReference type="OrthoDB" id="8453417at2"/>
<gene>
    <name evidence="1" type="ORF">EYW49_13400</name>
</gene>
<name>A0A4Q9VML9_9HYPH</name>
<dbReference type="AlphaFoldDB" id="A0A4Q9VML9"/>
<protein>
    <recommendedName>
        <fullName evidence="3">DUF600 family protein</fullName>
    </recommendedName>
</protein>
<reference evidence="1 2" key="1">
    <citation type="submission" date="2019-02" db="EMBL/GenBank/DDBJ databases">
        <title>Siculibacillus lacustris gen. nov., sp. nov., a new rosette-forming bacterium isolated from a freshwater crater lake (Lake St. Ana, Romania).</title>
        <authorList>
            <person name="Felfoldi T."/>
            <person name="Marton Z."/>
            <person name="Szabo A."/>
            <person name="Mentes A."/>
            <person name="Boka K."/>
            <person name="Marialigeti K."/>
            <person name="Mathe I."/>
            <person name="Koncz M."/>
            <person name="Schumann P."/>
            <person name="Toth E."/>
        </authorList>
    </citation>
    <scope>NUCLEOTIDE SEQUENCE [LARGE SCALE GENOMIC DNA]</scope>
    <source>
        <strain evidence="1 2">SA-279</strain>
    </source>
</reference>
<evidence type="ECO:0000313" key="1">
    <source>
        <dbReference type="EMBL" id="TBW36590.1"/>
    </source>
</evidence>
<sequence>MSKTVLPNEQSAIDQKIIDEVFAIIPEAWQGFIVSIEPRTGLDGGGQTIAILQPDQTAETVEPTDELRAAVAELAAWFDGIGRKWDRLVYAGYVDPTGAWHLKITAPLPD</sequence>
<dbReference type="EMBL" id="SJFN01000019">
    <property type="protein sequence ID" value="TBW36590.1"/>
    <property type="molecule type" value="Genomic_DNA"/>
</dbReference>
<evidence type="ECO:0000313" key="2">
    <source>
        <dbReference type="Proteomes" id="UP000292781"/>
    </source>
</evidence>
<dbReference type="Proteomes" id="UP000292781">
    <property type="component" value="Unassembled WGS sequence"/>
</dbReference>
<dbReference type="RefSeq" id="WP_131310097.1">
    <property type="nucleotide sequence ID" value="NZ_SJFN01000019.1"/>
</dbReference>
<evidence type="ECO:0008006" key="3">
    <source>
        <dbReference type="Google" id="ProtNLM"/>
    </source>
</evidence>